<dbReference type="GO" id="GO:0008168">
    <property type="term" value="F:methyltransferase activity"/>
    <property type="evidence" value="ECO:0007669"/>
    <property type="project" value="UniProtKB-KW"/>
</dbReference>
<dbReference type="InterPro" id="IPR010342">
    <property type="entry name" value="DUF938"/>
</dbReference>
<keyword evidence="1" id="KW-0808">Transferase</keyword>
<gene>
    <name evidence="1" type="ORF">GGR39_000989</name>
</gene>
<keyword evidence="2" id="KW-1185">Reference proteome</keyword>
<accession>A0A7W6BWP1</accession>
<dbReference type="RefSeq" id="WP_183616138.1">
    <property type="nucleotide sequence ID" value="NZ_JACIDY010000002.1"/>
</dbReference>
<dbReference type="AlphaFoldDB" id="A0A7W6BWP1"/>
<dbReference type="Pfam" id="PF06080">
    <property type="entry name" value="DUF938"/>
    <property type="match status" value="1"/>
</dbReference>
<dbReference type="InterPro" id="IPR029063">
    <property type="entry name" value="SAM-dependent_MTases_sf"/>
</dbReference>
<comment type="caution">
    <text evidence="1">The sequence shown here is derived from an EMBL/GenBank/DDBJ whole genome shotgun (WGS) entry which is preliminary data.</text>
</comment>
<dbReference type="SUPFAM" id="SSF53335">
    <property type="entry name" value="S-adenosyl-L-methionine-dependent methyltransferases"/>
    <property type="match status" value="1"/>
</dbReference>
<dbReference type="Proteomes" id="UP000561459">
    <property type="component" value="Unassembled WGS sequence"/>
</dbReference>
<name>A0A7W6BWP1_9SPHN</name>
<protein>
    <submittedName>
        <fullName evidence="1">Cyclopropane fatty-acyl-phospholipid synthase-like methyltransferase</fullName>
    </submittedName>
</protein>
<dbReference type="PANTHER" id="PTHR20974:SF0">
    <property type="entry name" value="UPF0585 PROTEIN CG18661"/>
    <property type="match status" value="1"/>
</dbReference>
<dbReference type="GO" id="GO:0032259">
    <property type="term" value="P:methylation"/>
    <property type="evidence" value="ECO:0007669"/>
    <property type="project" value="UniProtKB-KW"/>
</dbReference>
<dbReference type="PANTHER" id="PTHR20974">
    <property type="entry name" value="UPF0585 PROTEIN CG18661"/>
    <property type="match status" value="1"/>
</dbReference>
<keyword evidence="1" id="KW-0489">Methyltransferase</keyword>
<dbReference type="Gene3D" id="3.40.50.150">
    <property type="entry name" value="Vaccinia Virus protein VP39"/>
    <property type="match status" value="1"/>
</dbReference>
<sequence>MSDFRLSSPAVARNRDPILAILRHVLPERGEVLEIASGTGEHVAYFAAQLPGLNWQPTDPSDDALASITAWRDAGGWPNLLVPLRLDAEEDVWPVDRAAAIVCINMIHISPWEATQGLMRGAERLLPSGAPMVLYGPYHQAGVPLAPSNAAFDASLKARDPRWGLRDLETVLALARTHGLRCEEVTAMPANNLTVVLRRD</sequence>
<dbReference type="EMBL" id="JACIDY010000002">
    <property type="protein sequence ID" value="MBB3939349.1"/>
    <property type="molecule type" value="Genomic_DNA"/>
</dbReference>
<evidence type="ECO:0000313" key="1">
    <source>
        <dbReference type="EMBL" id="MBB3939349.1"/>
    </source>
</evidence>
<evidence type="ECO:0000313" key="2">
    <source>
        <dbReference type="Proteomes" id="UP000561459"/>
    </source>
</evidence>
<proteinExistence type="predicted"/>
<organism evidence="1 2">
    <name type="scientific">Novosphingobium fluoreni</name>
    <dbReference type="NCBI Taxonomy" id="1391222"/>
    <lineage>
        <taxon>Bacteria</taxon>
        <taxon>Pseudomonadati</taxon>
        <taxon>Pseudomonadota</taxon>
        <taxon>Alphaproteobacteria</taxon>
        <taxon>Sphingomonadales</taxon>
        <taxon>Sphingomonadaceae</taxon>
        <taxon>Novosphingobium</taxon>
    </lineage>
</organism>
<reference evidence="1 2" key="1">
    <citation type="submission" date="2020-08" db="EMBL/GenBank/DDBJ databases">
        <title>Genomic Encyclopedia of Type Strains, Phase IV (KMG-IV): sequencing the most valuable type-strain genomes for metagenomic binning, comparative biology and taxonomic classification.</title>
        <authorList>
            <person name="Goeker M."/>
        </authorList>
    </citation>
    <scope>NUCLEOTIDE SEQUENCE [LARGE SCALE GENOMIC DNA]</scope>
    <source>
        <strain evidence="1 2">DSM 27568</strain>
    </source>
</reference>